<dbReference type="InterPro" id="IPR004419">
    <property type="entry name" value="Pept_A31_hyd_express"/>
</dbReference>
<keyword evidence="3 8" id="KW-0645">Protease</keyword>
<dbReference type="GO" id="GO:0008047">
    <property type="term" value="F:enzyme activator activity"/>
    <property type="evidence" value="ECO:0007669"/>
    <property type="project" value="InterPro"/>
</dbReference>
<dbReference type="CDD" id="cd06062">
    <property type="entry name" value="H2MP_MemB-H2up"/>
    <property type="match status" value="1"/>
</dbReference>
<dbReference type="GO" id="GO:0004190">
    <property type="term" value="F:aspartic-type endopeptidase activity"/>
    <property type="evidence" value="ECO:0007669"/>
    <property type="project" value="UniProtKB-KW"/>
</dbReference>
<dbReference type="InterPro" id="IPR000671">
    <property type="entry name" value="Peptidase_A31"/>
</dbReference>
<keyword evidence="5" id="KW-0064">Aspartyl protease</keyword>
<evidence type="ECO:0000256" key="2">
    <source>
        <dbReference type="ARBA" id="ARBA00022596"/>
    </source>
</evidence>
<evidence type="ECO:0000256" key="1">
    <source>
        <dbReference type="ARBA" id="ARBA00006814"/>
    </source>
</evidence>
<dbReference type="PANTHER" id="PTHR30302">
    <property type="entry name" value="HYDROGENASE 1 MATURATION PROTEASE"/>
    <property type="match status" value="1"/>
</dbReference>
<organism evidence="8 9">
    <name type="scientific">Thermodesulfovibrio yellowstonii</name>
    <dbReference type="NCBI Taxonomy" id="28262"/>
    <lineage>
        <taxon>Bacteria</taxon>
        <taxon>Pseudomonadati</taxon>
        <taxon>Nitrospirota</taxon>
        <taxon>Thermodesulfovibrionia</taxon>
        <taxon>Thermodesulfovibrionales</taxon>
        <taxon>Thermodesulfovibrionaceae</taxon>
        <taxon>Thermodesulfovibrio</taxon>
    </lineage>
</organism>
<evidence type="ECO:0000256" key="3">
    <source>
        <dbReference type="ARBA" id="ARBA00022670"/>
    </source>
</evidence>
<feature type="binding site" evidence="7">
    <location>
        <position position="66"/>
    </location>
    <ligand>
        <name>Ni(2+)</name>
        <dbReference type="ChEBI" id="CHEBI:49786"/>
    </ligand>
</feature>
<dbReference type="PANTHER" id="PTHR30302:SF1">
    <property type="entry name" value="HYDROGENASE 2 MATURATION PROTEASE"/>
    <property type="match status" value="1"/>
</dbReference>
<reference evidence="8" key="1">
    <citation type="submission" date="2022-12" db="EMBL/GenBank/DDBJ databases">
        <title>Reference genome sequencing for broad-spectrum identification of bacterial and archaeal isolates by mass spectrometry.</title>
        <authorList>
            <person name="Sekiguchi Y."/>
            <person name="Tourlousse D.M."/>
        </authorList>
    </citation>
    <scope>NUCLEOTIDE SEQUENCE</scope>
    <source>
        <strain evidence="8">TSL-P1</strain>
    </source>
</reference>
<keyword evidence="2 7" id="KW-0533">Nickel</keyword>
<dbReference type="Proteomes" id="UP001144297">
    <property type="component" value="Unassembled WGS sequence"/>
</dbReference>
<evidence type="ECO:0000256" key="7">
    <source>
        <dbReference type="PIRSR" id="PIRSR604419-1"/>
    </source>
</evidence>
<dbReference type="AlphaFoldDB" id="A0A9W6GEK9"/>
<name>A0A9W6GEK9_9BACT</name>
<comment type="caution">
    <text evidence="8">The sequence shown here is derived from an EMBL/GenBank/DDBJ whole genome shotgun (WGS) entry which is preliminary data.</text>
</comment>
<feature type="binding site" evidence="7">
    <location>
        <position position="96"/>
    </location>
    <ligand>
        <name>Ni(2+)</name>
        <dbReference type="ChEBI" id="CHEBI:49786"/>
    </ligand>
</feature>
<evidence type="ECO:0000313" key="8">
    <source>
        <dbReference type="EMBL" id="GLI52705.1"/>
    </source>
</evidence>
<dbReference type="FunFam" id="3.40.50.1450:FF:000002">
    <property type="entry name" value="Hydrogenase 1 maturation protease"/>
    <property type="match status" value="1"/>
</dbReference>
<comment type="similarity">
    <text evidence="1">Belongs to the peptidase A31 family.</text>
</comment>
<dbReference type="PRINTS" id="PR00446">
    <property type="entry name" value="HYDRGNUPTAKE"/>
</dbReference>
<proteinExistence type="inferred from homology"/>
<dbReference type="Gene3D" id="3.40.50.1450">
    <property type="entry name" value="HybD-like"/>
    <property type="match status" value="1"/>
</dbReference>
<evidence type="ECO:0000256" key="4">
    <source>
        <dbReference type="ARBA" id="ARBA00022723"/>
    </source>
</evidence>
<sequence length="166" mass="18583">MERSMDICIIGVGNILMQDEGIGPKVAEILRKNYTFEPNIEIIDGGTLGLDLLPYIEKYKKIIIIDVVDFGKEPGFIKILRGEEIPPYLKTKLSVHHVGVQDLLEVARLMGYMPEELVLAGIQPESIDLGLDLSPTMVGKLNELIEEILKILNNWGIKCVLQSLQK</sequence>
<dbReference type="NCBIfam" id="TIGR00140">
    <property type="entry name" value="hupD"/>
    <property type="match status" value="1"/>
</dbReference>
<evidence type="ECO:0000313" key="9">
    <source>
        <dbReference type="Proteomes" id="UP001144297"/>
    </source>
</evidence>
<feature type="binding site" evidence="7">
    <location>
        <position position="20"/>
    </location>
    <ligand>
        <name>Ni(2+)</name>
        <dbReference type="ChEBI" id="CHEBI:49786"/>
    </ligand>
</feature>
<keyword evidence="6" id="KW-0378">Hydrolase</keyword>
<dbReference type="InterPro" id="IPR023430">
    <property type="entry name" value="Pept_HybD-like_dom_sf"/>
</dbReference>
<keyword evidence="4 7" id="KW-0479">Metal-binding</keyword>
<protein>
    <submittedName>
        <fullName evidence="8">Hydrogenase 2 maturation protease</fullName>
    </submittedName>
</protein>
<dbReference type="NCBIfam" id="TIGR00072">
    <property type="entry name" value="hydrog_prot"/>
    <property type="match status" value="1"/>
</dbReference>
<dbReference type="GO" id="GO:0046872">
    <property type="term" value="F:metal ion binding"/>
    <property type="evidence" value="ECO:0007669"/>
    <property type="project" value="UniProtKB-KW"/>
</dbReference>
<dbReference type="SUPFAM" id="SSF53163">
    <property type="entry name" value="HybD-like"/>
    <property type="match status" value="1"/>
</dbReference>
<dbReference type="Pfam" id="PF01750">
    <property type="entry name" value="HycI"/>
    <property type="match status" value="1"/>
</dbReference>
<keyword evidence="9" id="KW-1185">Reference proteome</keyword>
<dbReference type="GO" id="GO:0016485">
    <property type="term" value="P:protein processing"/>
    <property type="evidence" value="ECO:0007669"/>
    <property type="project" value="InterPro"/>
</dbReference>
<dbReference type="EMBL" id="BSDX01000001">
    <property type="protein sequence ID" value="GLI52705.1"/>
    <property type="molecule type" value="Genomic_DNA"/>
</dbReference>
<evidence type="ECO:0000256" key="5">
    <source>
        <dbReference type="ARBA" id="ARBA00022750"/>
    </source>
</evidence>
<gene>
    <name evidence="8" type="ORF">TISLANDTSLP1_03980</name>
</gene>
<evidence type="ECO:0000256" key="6">
    <source>
        <dbReference type="ARBA" id="ARBA00022801"/>
    </source>
</evidence>
<accession>A0A9W6GEK9</accession>